<dbReference type="Proteomes" id="UP000050795">
    <property type="component" value="Unassembled WGS sequence"/>
</dbReference>
<evidence type="ECO:0000313" key="2">
    <source>
        <dbReference type="Proteomes" id="UP000050795"/>
    </source>
</evidence>
<dbReference type="PANTHER" id="PTHR21301:SF10">
    <property type="entry name" value="REVERSE TRANSCRIPTASE DOMAIN-CONTAINING PROTEIN"/>
    <property type="match status" value="1"/>
</dbReference>
<protein>
    <recommendedName>
        <fullName evidence="1">Reverse transcriptase domain-containing protein</fullName>
    </recommendedName>
</protein>
<dbReference type="InterPro" id="IPR058912">
    <property type="entry name" value="HTH_animal"/>
</dbReference>
<organism evidence="2 3">
    <name type="scientific">Trichobilharzia regenti</name>
    <name type="common">Nasal bird schistosome</name>
    <dbReference type="NCBI Taxonomy" id="157069"/>
    <lineage>
        <taxon>Eukaryota</taxon>
        <taxon>Metazoa</taxon>
        <taxon>Spiralia</taxon>
        <taxon>Lophotrochozoa</taxon>
        <taxon>Platyhelminthes</taxon>
        <taxon>Trematoda</taxon>
        <taxon>Digenea</taxon>
        <taxon>Strigeidida</taxon>
        <taxon>Schistosomatoidea</taxon>
        <taxon>Schistosomatidae</taxon>
        <taxon>Trichobilharzia</taxon>
    </lineage>
</organism>
<reference evidence="3" key="2">
    <citation type="submission" date="2023-11" db="UniProtKB">
        <authorList>
            <consortium name="WormBaseParasite"/>
        </authorList>
    </citation>
    <scope>IDENTIFICATION</scope>
</reference>
<evidence type="ECO:0000259" key="1">
    <source>
        <dbReference type="PROSITE" id="PS50878"/>
    </source>
</evidence>
<dbReference type="AlphaFoldDB" id="A0AA85IZ97"/>
<dbReference type="PROSITE" id="PS50878">
    <property type="entry name" value="RT_POL"/>
    <property type="match status" value="1"/>
</dbReference>
<dbReference type="InterPro" id="IPR043502">
    <property type="entry name" value="DNA/RNA_pol_sf"/>
</dbReference>
<feature type="domain" description="Reverse transcriptase" evidence="1">
    <location>
        <begin position="1"/>
        <end position="153"/>
    </location>
</feature>
<dbReference type="SUPFAM" id="SSF56672">
    <property type="entry name" value="DNA/RNA polymerases"/>
    <property type="match status" value="1"/>
</dbReference>
<keyword evidence="2" id="KW-1185">Reference proteome</keyword>
<dbReference type="Pfam" id="PF00078">
    <property type="entry name" value="RVT_1"/>
    <property type="match status" value="1"/>
</dbReference>
<dbReference type="CDD" id="cd00304">
    <property type="entry name" value="RT_like"/>
    <property type="match status" value="1"/>
</dbReference>
<dbReference type="Pfam" id="PF26215">
    <property type="entry name" value="HTH_animal"/>
    <property type="match status" value="1"/>
</dbReference>
<dbReference type="InterPro" id="IPR000477">
    <property type="entry name" value="RT_dom"/>
</dbReference>
<sequence>MKTTDIICKQTDLLPLPETEMKRLLLLCTKDIRFKFNNQLYRQTDGVAMGSPLGPILADIFMGYLEQTQLSSAINGTTYYRRYVDDTFVVCNDMDHASALYDRLNEIHPNIKFTMEYEHNNEFNFLDLNVKRTNEGTVEKSIYRKETWTGQYLHYNSFCPISYKRGLVRTLYDRARKLCSPNRVEEELVFVEKCLRENGYPKGFIQKYSREKDEKEKHPTVEKKKVFMSTIQRRCSVTKD</sequence>
<name>A0AA85IZ97_TRIRE</name>
<reference evidence="2" key="1">
    <citation type="submission" date="2022-06" db="EMBL/GenBank/DDBJ databases">
        <authorList>
            <person name="Berger JAMES D."/>
            <person name="Berger JAMES D."/>
        </authorList>
    </citation>
    <scope>NUCLEOTIDE SEQUENCE [LARGE SCALE GENOMIC DNA]</scope>
</reference>
<evidence type="ECO:0000313" key="3">
    <source>
        <dbReference type="WBParaSite" id="TREG1_118270.1"/>
    </source>
</evidence>
<dbReference type="PANTHER" id="PTHR21301">
    <property type="entry name" value="REVERSE TRANSCRIPTASE"/>
    <property type="match status" value="1"/>
</dbReference>
<proteinExistence type="predicted"/>
<dbReference type="WBParaSite" id="TREG1_118270.1">
    <property type="protein sequence ID" value="TREG1_118270.1"/>
    <property type="gene ID" value="TREG1_118270"/>
</dbReference>
<accession>A0AA85IZ97</accession>